<evidence type="ECO:0000313" key="7">
    <source>
        <dbReference type="Proteomes" id="UP000284706"/>
    </source>
</evidence>
<dbReference type="InterPro" id="IPR015590">
    <property type="entry name" value="Aldehyde_DH_dom"/>
</dbReference>
<evidence type="ECO:0000256" key="1">
    <source>
        <dbReference type="ARBA" id="ARBA00009986"/>
    </source>
</evidence>
<evidence type="ECO:0000313" key="6">
    <source>
        <dbReference type="EMBL" id="PPQ96647.1"/>
    </source>
</evidence>
<dbReference type="InParanoid" id="A0A409Y0W8"/>
<dbReference type="FunFam" id="3.40.605.10:FF:000007">
    <property type="entry name" value="NAD/NADP-dependent betaine aldehyde dehydrogenase"/>
    <property type="match status" value="1"/>
</dbReference>
<accession>A0A409Y0W8</accession>
<evidence type="ECO:0000256" key="2">
    <source>
        <dbReference type="ARBA" id="ARBA00023002"/>
    </source>
</evidence>
<feature type="active site" evidence="3">
    <location>
        <position position="247"/>
    </location>
</feature>
<dbReference type="Pfam" id="PF00171">
    <property type="entry name" value="Aldedh"/>
    <property type="match status" value="1"/>
</dbReference>
<reference evidence="6 7" key="1">
    <citation type="journal article" date="2018" name="Evol. Lett.">
        <title>Horizontal gene cluster transfer increased hallucinogenic mushroom diversity.</title>
        <authorList>
            <person name="Reynolds H.T."/>
            <person name="Vijayakumar V."/>
            <person name="Gluck-Thaler E."/>
            <person name="Korotkin H.B."/>
            <person name="Matheny P.B."/>
            <person name="Slot J.C."/>
        </authorList>
    </citation>
    <scope>NUCLEOTIDE SEQUENCE [LARGE SCALE GENOMIC DNA]</scope>
    <source>
        <strain evidence="6 7">SRW20</strain>
    </source>
</reference>
<dbReference type="EMBL" id="NHYE01001341">
    <property type="protein sequence ID" value="PPQ96647.1"/>
    <property type="molecule type" value="Genomic_DNA"/>
</dbReference>
<sequence length="472" mass="50501">MPRFEERLFIAGQFVEGNGEKLDVVNPATKEKIAAVHVAGTKEVDLAVEAAETAWPAWAEGDAGVRTKALFRLAELIEANGPEIALVQTTEMGKSITESGYDIAASASMFRYFAGFADKISGRTTNIPGFLGMEIRQPYGVTAGIIPWNAPLVMVTMKVAPALAAGNASIIKTSEKSPLTALVIARLAKEAGVPDGILSILSGGRDTGAIIASHMKIRKISFTGSTLAGKAVAQAAARSNLKACTLELGGKSPVVVFDDCDLDDAVEKIQIGFNVTSGQVCIAGTRIYVQDTIFDEFSKRLVASLEKMQVGDPQDQNSFSGPQVDAIQYENVLRYLDIGKKEGKVLTGGTAGDQKGYFVKPTIFIDVPDDAVINKEEIFGPVAILHKFTSEDDALKRANDTEYGLSSYVFTKNLTRAIKFAKGMEAGTVGVNVTLMANYNLAFGGWKGSGLGREFGQHGVESYTQIKTVFMR</sequence>
<evidence type="ECO:0000256" key="3">
    <source>
        <dbReference type="PROSITE-ProRule" id="PRU10007"/>
    </source>
</evidence>
<evidence type="ECO:0000259" key="5">
    <source>
        <dbReference type="Pfam" id="PF00171"/>
    </source>
</evidence>
<keyword evidence="2 4" id="KW-0560">Oxidoreductase</keyword>
<dbReference type="OrthoDB" id="310895at2759"/>
<dbReference type="InterPro" id="IPR016163">
    <property type="entry name" value="Ald_DH_C"/>
</dbReference>
<dbReference type="PANTHER" id="PTHR11699">
    <property type="entry name" value="ALDEHYDE DEHYDROGENASE-RELATED"/>
    <property type="match status" value="1"/>
</dbReference>
<dbReference type="Gene3D" id="3.40.309.10">
    <property type="entry name" value="Aldehyde Dehydrogenase, Chain A, domain 2"/>
    <property type="match status" value="1"/>
</dbReference>
<evidence type="ECO:0000256" key="4">
    <source>
        <dbReference type="RuleBase" id="RU003345"/>
    </source>
</evidence>
<dbReference type="SUPFAM" id="SSF53720">
    <property type="entry name" value="ALDH-like"/>
    <property type="match status" value="1"/>
</dbReference>
<name>A0A409Y0W8_9AGAR</name>
<keyword evidence="7" id="KW-1185">Reference proteome</keyword>
<dbReference type="FunFam" id="3.40.309.10:FF:000012">
    <property type="entry name" value="Betaine aldehyde dehydrogenase"/>
    <property type="match status" value="1"/>
</dbReference>
<proteinExistence type="inferred from homology"/>
<dbReference type="GO" id="GO:0016620">
    <property type="term" value="F:oxidoreductase activity, acting on the aldehyde or oxo group of donors, NAD or NADP as acceptor"/>
    <property type="evidence" value="ECO:0007669"/>
    <property type="project" value="InterPro"/>
</dbReference>
<dbReference type="STRING" id="231916.A0A409Y0W8"/>
<protein>
    <recommendedName>
        <fullName evidence="5">Aldehyde dehydrogenase domain-containing protein</fullName>
    </recommendedName>
</protein>
<comment type="caution">
    <text evidence="6">The sequence shown here is derived from an EMBL/GenBank/DDBJ whole genome shotgun (WGS) entry which is preliminary data.</text>
</comment>
<dbReference type="Gene3D" id="3.40.605.10">
    <property type="entry name" value="Aldehyde Dehydrogenase, Chain A, domain 1"/>
    <property type="match status" value="1"/>
</dbReference>
<dbReference type="InterPro" id="IPR016162">
    <property type="entry name" value="Ald_DH_N"/>
</dbReference>
<dbReference type="PROSITE" id="PS00687">
    <property type="entry name" value="ALDEHYDE_DEHYDR_GLU"/>
    <property type="match status" value="1"/>
</dbReference>
<gene>
    <name evidence="6" type="ORF">CVT26_010637</name>
</gene>
<comment type="similarity">
    <text evidence="1 4">Belongs to the aldehyde dehydrogenase family.</text>
</comment>
<organism evidence="6 7">
    <name type="scientific">Gymnopilus dilepis</name>
    <dbReference type="NCBI Taxonomy" id="231916"/>
    <lineage>
        <taxon>Eukaryota</taxon>
        <taxon>Fungi</taxon>
        <taxon>Dikarya</taxon>
        <taxon>Basidiomycota</taxon>
        <taxon>Agaricomycotina</taxon>
        <taxon>Agaricomycetes</taxon>
        <taxon>Agaricomycetidae</taxon>
        <taxon>Agaricales</taxon>
        <taxon>Agaricineae</taxon>
        <taxon>Hymenogastraceae</taxon>
        <taxon>Gymnopilus</taxon>
    </lineage>
</organism>
<dbReference type="InterPro" id="IPR029510">
    <property type="entry name" value="Ald_DH_CS_GLU"/>
</dbReference>
<dbReference type="InterPro" id="IPR016161">
    <property type="entry name" value="Ald_DH/histidinol_DH"/>
</dbReference>
<dbReference type="Proteomes" id="UP000284706">
    <property type="component" value="Unassembled WGS sequence"/>
</dbReference>
<dbReference type="AlphaFoldDB" id="A0A409Y0W8"/>
<feature type="domain" description="Aldehyde dehydrogenase" evidence="5">
    <location>
        <begin position="14"/>
        <end position="469"/>
    </location>
</feature>